<evidence type="ECO:0000256" key="10">
    <source>
        <dbReference type="ARBA" id="ARBA00023224"/>
    </source>
</evidence>
<dbReference type="RefSeq" id="XP_015343907.1">
    <property type="nucleotide sequence ID" value="XM_015488421.1"/>
</dbReference>
<keyword evidence="5 12" id="KW-0812">Transmembrane</keyword>
<dbReference type="OrthoDB" id="8876749at2759"/>
<feature type="transmembrane region" description="Helical" evidence="13">
    <location>
        <begin position="89"/>
        <end position="110"/>
    </location>
</feature>
<dbReference type="Gene3D" id="1.20.1070.10">
    <property type="entry name" value="Rhodopsin 7-helix transmembrane proteins"/>
    <property type="match status" value="1"/>
</dbReference>
<protein>
    <recommendedName>
        <fullName evidence="12">Taste receptor type 2</fullName>
    </recommendedName>
</protein>
<feature type="transmembrane region" description="Helical" evidence="13">
    <location>
        <begin position="228"/>
        <end position="250"/>
    </location>
</feature>
<keyword evidence="3 12" id="KW-0919">Taste</keyword>
<reference evidence="14" key="2">
    <citation type="submission" date="2025-09" db="UniProtKB">
        <authorList>
            <consortium name="Ensembl"/>
        </authorList>
    </citation>
    <scope>IDENTIFICATION</scope>
</reference>
<dbReference type="SUPFAM" id="SSF81321">
    <property type="entry name" value="Family A G protein-coupled receptor-like"/>
    <property type="match status" value="1"/>
</dbReference>
<dbReference type="KEGG" id="mmma:107144596"/>
<keyword evidence="8 12" id="KW-0472">Membrane</keyword>
<gene>
    <name evidence="14" type="primary">LOC107144596</name>
</gene>
<evidence type="ECO:0000256" key="3">
    <source>
        <dbReference type="ARBA" id="ARBA00022480"/>
    </source>
</evidence>
<evidence type="ECO:0000313" key="14">
    <source>
        <dbReference type="Ensembl" id="ENSMMMP00000015797.1"/>
    </source>
</evidence>
<evidence type="ECO:0000256" key="5">
    <source>
        <dbReference type="ARBA" id="ARBA00022692"/>
    </source>
</evidence>
<keyword evidence="15" id="KW-1185">Reference proteome</keyword>
<dbReference type="GeneTree" id="ENSGT01150000286961"/>
<dbReference type="GO" id="GO:0016020">
    <property type="term" value="C:membrane"/>
    <property type="evidence" value="ECO:0007669"/>
    <property type="project" value="UniProtKB-SubCell"/>
</dbReference>
<organism evidence="14 15">
    <name type="scientific">Marmota marmota marmota</name>
    <name type="common">Alpine marmot</name>
    <dbReference type="NCBI Taxonomy" id="9994"/>
    <lineage>
        <taxon>Eukaryota</taxon>
        <taxon>Metazoa</taxon>
        <taxon>Chordata</taxon>
        <taxon>Craniata</taxon>
        <taxon>Vertebrata</taxon>
        <taxon>Euteleostomi</taxon>
        <taxon>Mammalia</taxon>
        <taxon>Eutheria</taxon>
        <taxon>Euarchontoglires</taxon>
        <taxon>Glires</taxon>
        <taxon>Rodentia</taxon>
        <taxon>Sciuromorpha</taxon>
        <taxon>Sciuridae</taxon>
        <taxon>Xerinae</taxon>
        <taxon>Marmotini</taxon>
        <taxon>Marmota</taxon>
    </lineage>
</organism>
<keyword evidence="9 12" id="KW-0675">Receptor</keyword>
<evidence type="ECO:0000256" key="8">
    <source>
        <dbReference type="ARBA" id="ARBA00023136"/>
    </source>
</evidence>
<keyword evidence="10 12" id="KW-0807">Transducer</keyword>
<evidence type="ECO:0000313" key="15">
    <source>
        <dbReference type="Proteomes" id="UP000694407"/>
    </source>
</evidence>
<dbReference type="InterPro" id="IPR007960">
    <property type="entry name" value="TAS2R"/>
</dbReference>
<evidence type="ECO:0000256" key="13">
    <source>
        <dbReference type="SAM" id="Phobius"/>
    </source>
</evidence>
<keyword evidence="4 12" id="KW-0716">Sensory transduction</keyword>
<feature type="transmembrane region" description="Helical" evidence="13">
    <location>
        <begin position="130"/>
        <end position="148"/>
    </location>
</feature>
<keyword evidence="7 12" id="KW-0297">G-protein coupled receptor</keyword>
<dbReference type="AlphaFoldDB" id="A0A8C5ZIK8"/>
<feature type="transmembrane region" description="Helical" evidence="13">
    <location>
        <begin position="270"/>
        <end position="287"/>
    </location>
</feature>
<accession>A0A8C5ZIK8</accession>
<dbReference type="GeneID" id="107144596"/>
<feature type="transmembrane region" description="Helical" evidence="13">
    <location>
        <begin position="6"/>
        <end position="30"/>
    </location>
</feature>
<reference evidence="14" key="1">
    <citation type="submission" date="2025-08" db="UniProtKB">
        <authorList>
            <consortium name="Ensembl"/>
        </authorList>
    </citation>
    <scope>IDENTIFICATION</scope>
</reference>
<dbReference type="GO" id="GO:0004930">
    <property type="term" value="F:G protein-coupled receptor activity"/>
    <property type="evidence" value="ECO:0007669"/>
    <property type="project" value="UniProtKB-KW"/>
</dbReference>
<dbReference type="GO" id="GO:0033038">
    <property type="term" value="F:bitter taste receptor activity"/>
    <property type="evidence" value="ECO:0007669"/>
    <property type="project" value="InterPro"/>
</dbReference>
<feature type="transmembrane region" description="Helical" evidence="13">
    <location>
        <begin position="42"/>
        <end position="69"/>
    </location>
</feature>
<dbReference type="Pfam" id="PF05296">
    <property type="entry name" value="TAS2R"/>
    <property type="match status" value="1"/>
</dbReference>
<evidence type="ECO:0000256" key="1">
    <source>
        <dbReference type="ARBA" id="ARBA00004141"/>
    </source>
</evidence>
<evidence type="ECO:0000256" key="9">
    <source>
        <dbReference type="ARBA" id="ARBA00023170"/>
    </source>
</evidence>
<dbReference type="Proteomes" id="UP000694407">
    <property type="component" value="Unplaced"/>
</dbReference>
<name>A0A8C5ZIK8_MARMA</name>
<comment type="similarity">
    <text evidence="2 11">Belongs to the G-protein coupled receptor T2R family.</text>
</comment>
<evidence type="ECO:0000256" key="12">
    <source>
        <dbReference type="RuleBase" id="RU004424"/>
    </source>
</evidence>
<feature type="transmembrane region" description="Helical" evidence="13">
    <location>
        <begin position="182"/>
        <end position="207"/>
    </location>
</feature>
<dbReference type="FunFam" id="1.20.1070.10:FF:000055">
    <property type="entry name" value="Taste receptor type 2"/>
    <property type="match status" value="1"/>
</dbReference>
<proteinExistence type="inferred from homology"/>
<evidence type="ECO:0000256" key="7">
    <source>
        <dbReference type="ARBA" id="ARBA00023040"/>
    </source>
</evidence>
<evidence type="ECO:0000256" key="4">
    <source>
        <dbReference type="ARBA" id="ARBA00022606"/>
    </source>
</evidence>
<evidence type="ECO:0000256" key="11">
    <source>
        <dbReference type="RuleBase" id="RU004423"/>
    </source>
</evidence>
<sequence length="302" mass="34711">MALLLTAILHMVLMSTEFVIGIIVNGFLIIMSCNDLIKSRRLILLQILLLCIGISRFGLQIILIVQSLYSVFFPLAYQANIYGAKMMFFWMFFNSLSLWFATSLSIFYCLKIATFTHSCFLWLKFRISKLILWLLLASLLASLSTAAVCTKVELPKIDYADFFTNTTLKSATAKIKNNNELLLVNLALILPLFIFVTCTCMLFISLYKHTHRIQNGPHGFPNAQREAHINALRTVIIFFCFFISYFAAFMTNMTFQISYRSQQFFVVKDIMAAYPAGHSIIIILSNSKLQQSFRRILFLKRK</sequence>
<dbReference type="PANTHER" id="PTHR11394">
    <property type="entry name" value="TASTE RECEPTOR TYPE 2"/>
    <property type="match status" value="1"/>
</dbReference>
<dbReference type="PANTHER" id="PTHR11394:SF57">
    <property type="entry name" value="TASTE RECEPTOR TYPE 2"/>
    <property type="match status" value="1"/>
</dbReference>
<comment type="subcellular location">
    <subcellularLocation>
        <location evidence="1 12">Membrane</location>
        <topology evidence="1 12">Multi-pass membrane protein</topology>
    </subcellularLocation>
</comment>
<keyword evidence="6 13" id="KW-1133">Transmembrane helix</keyword>
<evidence type="ECO:0000256" key="6">
    <source>
        <dbReference type="ARBA" id="ARBA00022989"/>
    </source>
</evidence>
<dbReference type="Ensembl" id="ENSMMMT00000017992.1">
    <property type="protein sequence ID" value="ENSMMMP00000015797.1"/>
    <property type="gene ID" value="ENSMMMG00000014069.1"/>
</dbReference>
<evidence type="ECO:0000256" key="2">
    <source>
        <dbReference type="ARBA" id="ARBA00007376"/>
    </source>
</evidence>